<organism evidence="1 2">
    <name type="scientific">Pontibacillus salicampi</name>
    <dbReference type="NCBI Taxonomy" id="1449801"/>
    <lineage>
        <taxon>Bacteria</taxon>
        <taxon>Bacillati</taxon>
        <taxon>Bacillota</taxon>
        <taxon>Bacilli</taxon>
        <taxon>Bacillales</taxon>
        <taxon>Bacillaceae</taxon>
        <taxon>Pontibacillus</taxon>
    </lineage>
</organism>
<evidence type="ECO:0000313" key="2">
    <source>
        <dbReference type="Proteomes" id="UP001589836"/>
    </source>
</evidence>
<keyword evidence="2" id="KW-1185">Reference proteome</keyword>
<dbReference type="Proteomes" id="UP001589836">
    <property type="component" value="Unassembled WGS sequence"/>
</dbReference>
<gene>
    <name evidence="1" type="ORF">ACFFGV_00195</name>
</gene>
<dbReference type="EMBL" id="JBHLTP010000001">
    <property type="protein sequence ID" value="MFC0522008.1"/>
    <property type="molecule type" value="Genomic_DNA"/>
</dbReference>
<sequence>MEDLLSRWFSGMGPIRLSGKGMAWKTLAFLLMNGQASSKNDGVNSTIFLWGLGSSIFQRESPIFQAIPLP</sequence>
<comment type="caution">
    <text evidence="1">The sequence shown here is derived from an EMBL/GenBank/DDBJ whole genome shotgun (WGS) entry which is preliminary data.</text>
</comment>
<name>A0ABV6LHZ7_9BACI</name>
<accession>A0ABV6LHZ7</accession>
<proteinExistence type="predicted"/>
<evidence type="ECO:0000313" key="1">
    <source>
        <dbReference type="EMBL" id="MFC0522008.1"/>
    </source>
</evidence>
<protein>
    <submittedName>
        <fullName evidence="1">Uncharacterized protein</fullName>
    </submittedName>
</protein>
<reference evidence="1 2" key="1">
    <citation type="submission" date="2024-09" db="EMBL/GenBank/DDBJ databases">
        <authorList>
            <person name="Sun Q."/>
            <person name="Mori K."/>
        </authorList>
    </citation>
    <scope>NUCLEOTIDE SEQUENCE [LARGE SCALE GENOMIC DNA]</scope>
    <source>
        <strain evidence="1 2">NCAIM B.02529</strain>
    </source>
</reference>